<dbReference type="GO" id="GO:0006596">
    <property type="term" value="P:polyamine biosynthetic process"/>
    <property type="evidence" value="ECO:0007669"/>
    <property type="project" value="UniProtKB-KW"/>
</dbReference>
<dbReference type="NCBIfam" id="NF037959">
    <property type="entry name" value="MFS_SpdSyn"/>
    <property type="match status" value="1"/>
</dbReference>
<gene>
    <name evidence="2" type="ORF">SAMN04487910_2692</name>
</gene>
<organism evidence="2 3">
    <name type="scientific">Aquimarina amphilecti</name>
    <dbReference type="NCBI Taxonomy" id="1038014"/>
    <lineage>
        <taxon>Bacteria</taxon>
        <taxon>Pseudomonadati</taxon>
        <taxon>Bacteroidota</taxon>
        <taxon>Flavobacteriia</taxon>
        <taxon>Flavobacteriales</taxon>
        <taxon>Flavobacteriaceae</taxon>
        <taxon>Aquimarina</taxon>
    </lineage>
</organism>
<dbReference type="STRING" id="1038014.SAMN04487910_2692"/>
<dbReference type="Proteomes" id="UP000198521">
    <property type="component" value="Unassembled WGS sequence"/>
</dbReference>
<dbReference type="AlphaFoldDB" id="A0A1H7QV25"/>
<dbReference type="PANTHER" id="PTHR43317">
    <property type="entry name" value="THERMOSPERMINE SYNTHASE ACAULIS5"/>
    <property type="match status" value="1"/>
</dbReference>
<dbReference type="EMBL" id="FOAB01000004">
    <property type="protein sequence ID" value="SEL51574.1"/>
    <property type="molecule type" value="Genomic_DNA"/>
</dbReference>
<proteinExistence type="predicted"/>
<accession>A0A1H7QV25</accession>
<reference evidence="2 3" key="1">
    <citation type="submission" date="2016-10" db="EMBL/GenBank/DDBJ databases">
        <authorList>
            <person name="de Groot N.N."/>
        </authorList>
    </citation>
    <scope>NUCLEOTIDE SEQUENCE [LARGE SCALE GENOMIC DNA]</scope>
    <source>
        <strain evidence="2 3">DSM 25232</strain>
    </source>
</reference>
<evidence type="ECO:0000256" key="1">
    <source>
        <dbReference type="ARBA" id="ARBA00023115"/>
    </source>
</evidence>
<name>A0A1H7QV25_AQUAM</name>
<dbReference type="InterPro" id="IPR029063">
    <property type="entry name" value="SAM-dependent_MTases_sf"/>
</dbReference>
<protein>
    <submittedName>
        <fullName evidence="2">Spermine/spermidine synthase</fullName>
    </submittedName>
</protein>
<keyword evidence="3" id="KW-1185">Reference proteome</keyword>
<evidence type="ECO:0000313" key="3">
    <source>
        <dbReference type="Proteomes" id="UP000198521"/>
    </source>
</evidence>
<sequence>MGNLHIFIVISFLTIINSRNMKKIVSYIWPLTKKIKSKINGTLEITWLNGKKVLDSEMANYSYGSLQRILDYGLSKIYFDSKANILLLGMGGGSVIETLRKRYNHSGHITAVEIDPVIIKLAEDEFDIIQGNNLSIIPDDASNFIDNCNNSFDLIIIDIFIDLKVPDKFYTIEFWDSLTKRLKSKGNILFNAGIQLENDTDIQSILRTYSKEIEFQLHDNVHGTNTLLIGRKK</sequence>
<dbReference type="Pfam" id="PF01564">
    <property type="entry name" value="Spermine_synth"/>
    <property type="match status" value="1"/>
</dbReference>
<dbReference type="SUPFAM" id="SSF53335">
    <property type="entry name" value="S-adenosyl-L-methionine-dependent methyltransferases"/>
    <property type="match status" value="1"/>
</dbReference>
<dbReference type="Gene3D" id="3.40.50.150">
    <property type="entry name" value="Vaccinia Virus protein VP39"/>
    <property type="match status" value="1"/>
</dbReference>
<evidence type="ECO:0000313" key="2">
    <source>
        <dbReference type="EMBL" id="SEL51574.1"/>
    </source>
</evidence>
<keyword evidence="1" id="KW-0620">Polyamine biosynthesis</keyword>
<dbReference type="PANTHER" id="PTHR43317:SF1">
    <property type="entry name" value="THERMOSPERMINE SYNTHASE ACAULIS5"/>
    <property type="match status" value="1"/>
</dbReference>